<protein>
    <submittedName>
        <fullName evidence="5">ABC transporter substrate-binding protein</fullName>
    </submittedName>
</protein>
<evidence type="ECO:0000313" key="6">
    <source>
        <dbReference type="Proteomes" id="UP000193396"/>
    </source>
</evidence>
<evidence type="ECO:0000256" key="3">
    <source>
        <dbReference type="SAM" id="SignalP"/>
    </source>
</evidence>
<comment type="similarity">
    <text evidence="2">Belongs to the bacterial solute-binding protein 2 family.</text>
</comment>
<feature type="chain" id="PRO_5013164082" evidence="3">
    <location>
        <begin position="25"/>
        <end position="328"/>
    </location>
</feature>
<dbReference type="PANTHER" id="PTHR30036:SF8">
    <property type="entry name" value="ABC-TYPE SUGAR TRANSPORT SYSTEM PERIPLASMIC COMPONENT-LIKE PROTEIN"/>
    <property type="match status" value="1"/>
</dbReference>
<evidence type="ECO:0000313" key="5">
    <source>
        <dbReference type="EMBL" id="OSQ49424.1"/>
    </source>
</evidence>
<dbReference type="SUPFAM" id="SSF53822">
    <property type="entry name" value="Periplasmic binding protein-like I"/>
    <property type="match status" value="1"/>
</dbReference>
<dbReference type="Pfam" id="PF13407">
    <property type="entry name" value="Peripla_BP_4"/>
    <property type="match status" value="1"/>
</dbReference>
<keyword evidence="6" id="KW-1185">Reference proteome</keyword>
<dbReference type="InterPro" id="IPR028082">
    <property type="entry name" value="Peripla_BP_I"/>
</dbReference>
<comment type="subcellular location">
    <subcellularLocation>
        <location evidence="1">Periplasm</location>
    </subcellularLocation>
</comment>
<dbReference type="InterPro" id="IPR013459">
    <property type="entry name" value="RhaS"/>
</dbReference>
<dbReference type="RefSeq" id="WP_085615899.1">
    <property type="nucleotide sequence ID" value="NZ_JBLXAE010000013.1"/>
</dbReference>
<evidence type="ECO:0000259" key="4">
    <source>
        <dbReference type="Pfam" id="PF13407"/>
    </source>
</evidence>
<feature type="signal peptide" evidence="3">
    <location>
        <begin position="1"/>
        <end position="24"/>
    </location>
</feature>
<gene>
    <name evidence="5" type="ORF">TALK_03395</name>
</gene>
<dbReference type="STRING" id="1293890.TALK_03395"/>
<evidence type="ECO:0000256" key="2">
    <source>
        <dbReference type="ARBA" id="ARBA00007639"/>
    </source>
</evidence>
<feature type="domain" description="Periplasmic binding protein" evidence="4">
    <location>
        <begin position="30"/>
        <end position="285"/>
    </location>
</feature>
<keyword evidence="3" id="KW-0732">Signal</keyword>
<dbReference type="InterPro" id="IPR050555">
    <property type="entry name" value="Bact_Solute-Bind_Prot2"/>
</dbReference>
<dbReference type="EMBL" id="JFKB01000002">
    <property type="protein sequence ID" value="OSQ49424.1"/>
    <property type="molecule type" value="Genomic_DNA"/>
</dbReference>
<dbReference type="GO" id="GO:0015762">
    <property type="term" value="P:rhamnose transmembrane transport"/>
    <property type="evidence" value="ECO:0007669"/>
    <property type="project" value="InterPro"/>
</dbReference>
<dbReference type="OrthoDB" id="9781890at2"/>
<name>A0A1Y2LFA5_9PROT</name>
<accession>A0A1Y2LFA5</accession>
<sequence>MKFKKSLMAAAIFAMGMASVSAQAADPVRVGLVVKSLGNGFFEAARDGAMEAAKEIGNAEVIYTGPTSTTAEGQIESINALMSQRVDAIAVSANDPDALAPILKRAMDRGIKVISWDSGVADDARIVHLNPSSNALIGAMCIKLAADVAGDGGGDIAILSATPTSTNQNIWIDEMKKVLPDYSQLKLVDTVYGDDLADKSYRETVALLKKHPDLKVIVAPTSVGIVAAAQAVEDQGKVGKVFVTGLGLPSELAGHVDAGSVKSFAIWNPIDLGYSAMMIAYQLTQDDEHMMIKAGRMGTISFDKDGNGAMSDPFIYDASNVHKFADIF</sequence>
<dbReference type="PANTHER" id="PTHR30036">
    <property type="entry name" value="D-XYLOSE-BINDING PERIPLASMIC PROTEIN"/>
    <property type="match status" value="1"/>
</dbReference>
<comment type="caution">
    <text evidence="5">The sequence shown here is derived from an EMBL/GenBank/DDBJ whole genome shotgun (WGS) entry which is preliminary data.</text>
</comment>
<dbReference type="Gene3D" id="3.40.50.2300">
    <property type="match status" value="2"/>
</dbReference>
<proteinExistence type="inferred from homology"/>
<reference evidence="5 6" key="1">
    <citation type="submission" date="2014-03" db="EMBL/GenBank/DDBJ databases">
        <title>The draft genome sequence of Thalassospira alkalitolerans JCM 18968.</title>
        <authorList>
            <person name="Lai Q."/>
            <person name="Shao Z."/>
        </authorList>
    </citation>
    <scope>NUCLEOTIDE SEQUENCE [LARGE SCALE GENOMIC DNA]</scope>
    <source>
        <strain evidence="5 6">JCM 18968</strain>
    </source>
</reference>
<dbReference type="GO" id="GO:0030246">
    <property type="term" value="F:carbohydrate binding"/>
    <property type="evidence" value="ECO:0007669"/>
    <property type="project" value="TreeGrafter"/>
</dbReference>
<dbReference type="InterPro" id="IPR025997">
    <property type="entry name" value="SBP_2_dom"/>
</dbReference>
<evidence type="ECO:0000256" key="1">
    <source>
        <dbReference type="ARBA" id="ARBA00004418"/>
    </source>
</evidence>
<dbReference type="Proteomes" id="UP000193396">
    <property type="component" value="Unassembled WGS sequence"/>
</dbReference>
<dbReference type="GO" id="GO:0030288">
    <property type="term" value="C:outer membrane-bounded periplasmic space"/>
    <property type="evidence" value="ECO:0007669"/>
    <property type="project" value="TreeGrafter"/>
</dbReference>
<dbReference type="AlphaFoldDB" id="A0A1Y2LFA5"/>
<dbReference type="NCBIfam" id="TIGR02637">
    <property type="entry name" value="RhaS"/>
    <property type="match status" value="1"/>
</dbReference>
<organism evidence="5 6">
    <name type="scientific">Thalassospira alkalitolerans</name>
    <dbReference type="NCBI Taxonomy" id="1293890"/>
    <lineage>
        <taxon>Bacteria</taxon>
        <taxon>Pseudomonadati</taxon>
        <taxon>Pseudomonadota</taxon>
        <taxon>Alphaproteobacteria</taxon>
        <taxon>Rhodospirillales</taxon>
        <taxon>Thalassospiraceae</taxon>
        <taxon>Thalassospira</taxon>
    </lineage>
</organism>